<dbReference type="SUPFAM" id="SSF82185">
    <property type="entry name" value="Histone H3 K4-specific methyltransferase SET7/9 N-terminal domain"/>
    <property type="match status" value="2"/>
</dbReference>
<dbReference type="RefSeq" id="WP_090225927.1">
    <property type="nucleotide sequence ID" value="NZ_FNNU01000002.1"/>
</dbReference>
<keyword evidence="4" id="KW-1185">Reference proteome</keyword>
<dbReference type="SMART" id="SM00698">
    <property type="entry name" value="MORN"/>
    <property type="match status" value="8"/>
</dbReference>
<sequence length="516" mass="55944">MRPALPALLILLLAACGEGEPMKSPNAQLPDGGHYRGELVDGLLQGPGRIDYANGSYYEGNFKDGQFEGQGSWHGAGGETYVGEFHLGQYHGKGTFTYADGSRYEGLFDKGKMQGQGTLEQNGESWSGVFRDGELNGAGHYRGAHGEEYGGAFEEGDFHGQGSYSSDGDTWLGQFVHGQLSGQGEFRGADGSRYLGQFKDWQYDGEGRLQLADGSVYEGGFKQGAYDGPGVLTLADGSTRKGSWQAGQRIRDEQGKALPDPLDVGLLEQSRLLGEALAAIPASTPATELYALTLAGDGKQSVFLREADYVADLLGKRFGARGVVTLANHRDHLADRPLATRESLARSLNTLAKRSGPEDLLFIYLTSHGSADHRLSLDVPRLNLADLSATSLAELMRPLKDRYKVLVVSACYSGGFIPPLKDDKTLIITAARADRVSFGCSEEADFTYFGRALFGEALQQTDDLAKAFEIARTKVAEREVAEDFEASEPQIWAPKAVLERWNRYRTAQNKAATAKL</sequence>
<dbReference type="Gene3D" id="3.40.50.1460">
    <property type="match status" value="1"/>
</dbReference>
<dbReference type="EMBL" id="FNNU01000002">
    <property type="protein sequence ID" value="SDW75803.1"/>
    <property type="molecule type" value="Genomic_DNA"/>
</dbReference>
<dbReference type="OrthoDB" id="345222at2"/>
<dbReference type="InterPro" id="IPR001096">
    <property type="entry name" value="Peptidase_C13"/>
</dbReference>
<dbReference type="InterPro" id="IPR029030">
    <property type="entry name" value="Caspase-like_dom_sf"/>
</dbReference>
<dbReference type="PROSITE" id="PS51257">
    <property type="entry name" value="PROKAR_LIPOPROTEIN"/>
    <property type="match status" value="1"/>
</dbReference>
<keyword evidence="1" id="KW-0677">Repeat</keyword>
<dbReference type="InterPro" id="IPR003409">
    <property type="entry name" value="MORN"/>
</dbReference>
<dbReference type="PANTHER" id="PTHR23084">
    <property type="entry name" value="PHOSPHATIDYLINOSITOL-4-PHOSPHATE 5-KINASE RELATED"/>
    <property type="match status" value="1"/>
</dbReference>
<feature type="domain" description="Caspase family p20" evidence="2">
    <location>
        <begin position="340"/>
        <end position="411"/>
    </location>
</feature>
<accession>A0A1H2W572</accession>
<evidence type="ECO:0000259" key="2">
    <source>
        <dbReference type="PROSITE" id="PS50208"/>
    </source>
</evidence>
<proteinExistence type="predicted"/>
<dbReference type="PANTHER" id="PTHR23084:SF263">
    <property type="entry name" value="MORN REPEAT-CONTAINING PROTEIN 1"/>
    <property type="match status" value="1"/>
</dbReference>
<name>A0A1H2W572_9PSED</name>
<dbReference type="STRING" id="1007099.SAMN05216287_1440"/>
<evidence type="ECO:0000256" key="1">
    <source>
        <dbReference type="ARBA" id="ARBA00022737"/>
    </source>
</evidence>
<dbReference type="GO" id="GO:0004197">
    <property type="term" value="F:cysteine-type endopeptidase activity"/>
    <property type="evidence" value="ECO:0007669"/>
    <property type="project" value="InterPro"/>
</dbReference>
<dbReference type="AlphaFoldDB" id="A0A1H2W572"/>
<dbReference type="Gene3D" id="2.20.110.10">
    <property type="entry name" value="Histone H3 K4-specific methyltransferase SET7/9 N-terminal domain"/>
    <property type="match status" value="3"/>
</dbReference>
<dbReference type="InterPro" id="IPR001309">
    <property type="entry name" value="Pept_C14_p20"/>
</dbReference>
<dbReference type="Pfam" id="PF01650">
    <property type="entry name" value="Peptidase_C13"/>
    <property type="match status" value="1"/>
</dbReference>
<dbReference type="Proteomes" id="UP000243778">
    <property type="component" value="Unassembled WGS sequence"/>
</dbReference>
<gene>
    <name evidence="3" type="ORF">SAMN05216287_1440</name>
</gene>
<protein>
    <submittedName>
        <fullName evidence="3">Uncharacterized conserved protein</fullName>
    </submittedName>
</protein>
<dbReference type="PROSITE" id="PS50208">
    <property type="entry name" value="CASPASE_P20"/>
    <property type="match status" value="1"/>
</dbReference>
<reference evidence="4" key="1">
    <citation type="submission" date="2016-10" db="EMBL/GenBank/DDBJ databases">
        <authorList>
            <person name="Varghese N."/>
            <person name="Submissions S."/>
        </authorList>
    </citation>
    <scope>NUCLEOTIDE SEQUENCE [LARGE SCALE GENOMIC DNA]</scope>
    <source>
        <strain evidence="4">NRRL B-59562</strain>
    </source>
</reference>
<dbReference type="GO" id="GO:0006508">
    <property type="term" value="P:proteolysis"/>
    <property type="evidence" value="ECO:0007669"/>
    <property type="project" value="InterPro"/>
</dbReference>
<evidence type="ECO:0000313" key="3">
    <source>
        <dbReference type="EMBL" id="SDW75803.1"/>
    </source>
</evidence>
<dbReference type="SUPFAM" id="SSF52129">
    <property type="entry name" value="Caspase-like"/>
    <property type="match status" value="1"/>
</dbReference>
<organism evidence="3 4">
    <name type="scientific">Pseudomonas kuykendallii</name>
    <dbReference type="NCBI Taxonomy" id="1007099"/>
    <lineage>
        <taxon>Bacteria</taxon>
        <taxon>Pseudomonadati</taxon>
        <taxon>Pseudomonadota</taxon>
        <taxon>Gammaproteobacteria</taxon>
        <taxon>Pseudomonadales</taxon>
        <taxon>Pseudomonadaceae</taxon>
        <taxon>Pseudomonas</taxon>
    </lineage>
</organism>
<dbReference type="Pfam" id="PF02493">
    <property type="entry name" value="MORN"/>
    <property type="match status" value="8"/>
</dbReference>
<evidence type="ECO:0000313" key="4">
    <source>
        <dbReference type="Proteomes" id="UP000243778"/>
    </source>
</evidence>